<organism evidence="3 4">
    <name type="scientific">Corynebacterium poyangense</name>
    <dbReference type="NCBI Taxonomy" id="2684405"/>
    <lineage>
        <taxon>Bacteria</taxon>
        <taxon>Bacillati</taxon>
        <taxon>Actinomycetota</taxon>
        <taxon>Actinomycetes</taxon>
        <taxon>Mycobacteriales</taxon>
        <taxon>Corynebacteriaceae</taxon>
        <taxon>Corynebacterium</taxon>
    </lineage>
</organism>
<dbReference type="AlphaFoldDB" id="A0A7H0SNI4"/>
<dbReference type="SUPFAM" id="SSF56529">
    <property type="entry name" value="FAH"/>
    <property type="match status" value="1"/>
</dbReference>
<dbReference type="Pfam" id="PF01557">
    <property type="entry name" value="FAA_hydrolase"/>
    <property type="match status" value="1"/>
</dbReference>
<evidence type="ECO:0000313" key="4">
    <source>
        <dbReference type="Proteomes" id="UP000516320"/>
    </source>
</evidence>
<keyword evidence="4" id="KW-1185">Reference proteome</keyword>
<dbReference type="GO" id="GO:0016853">
    <property type="term" value="F:isomerase activity"/>
    <property type="evidence" value="ECO:0007669"/>
    <property type="project" value="UniProtKB-ARBA"/>
</dbReference>
<protein>
    <submittedName>
        <fullName evidence="3">DUF2437 domain-containing protein</fullName>
    </submittedName>
</protein>
<evidence type="ECO:0000313" key="3">
    <source>
        <dbReference type="EMBL" id="QNQ90109.1"/>
    </source>
</evidence>
<dbReference type="InterPro" id="IPR036663">
    <property type="entry name" value="Fumarylacetoacetase_C_sf"/>
</dbReference>
<dbReference type="Gene3D" id="2.30.30.370">
    <property type="entry name" value="FAH"/>
    <property type="match status" value="1"/>
</dbReference>
<reference evidence="3 4" key="1">
    <citation type="submission" date="2019-12" db="EMBL/GenBank/DDBJ databases">
        <title>Corynebacterium sp. nov., isolated from feces of the Anser Albifrons in China.</title>
        <authorList>
            <person name="Liu Q."/>
        </authorList>
    </citation>
    <scope>NUCLEOTIDE SEQUENCE [LARGE SCALE GENOMIC DNA]</scope>
    <source>
        <strain evidence="3 4">4H37-19</strain>
    </source>
</reference>
<dbReference type="Proteomes" id="UP000516320">
    <property type="component" value="Chromosome"/>
</dbReference>
<accession>A0A7H0SNI4</accession>
<dbReference type="RefSeq" id="WP_187975570.1">
    <property type="nucleotide sequence ID" value="NZ_CP046884.1"/>
</dbReference>
<name>A0A7H0SNI4_9CORY</name>
<dbReference type="FunFam" id="3.90.850.10:FF:000002">
    <property type="entry name" value="2-hydroxyhepta-2,4-diene-1,7-dioate isomerase"/>
    <property type="match status" value="1"/>
</dbReference>
<evidence type="ECO:0000256" key="1">
    <source>
        <dbReference type="ARBA" id="ARBA00010211"/>
    </source>
</evidence>
<dbReference type="EMBL" id="CP046884">
    <property type="protein sequence ID" value="QNQ90109.1"/>
    <property type="molecule type" value="Genomic_DNA"/>
</dbReference>
<dbReference type="GO" id="GO:0019752">
    <property type="term" value="P:carboxylic acid metabolic process"/>
    <property type="evidence" value="ECO:0007669"/>
    <property type="project" value="UniProtKB-ARBA"/>
</dbReference>
<comment type="similarity">
    <text evidence="1">Belongs to the FAH family.</text>
</comment>
<gene>
    <name evidence="3" type="ORF">GP475_05205</name>
</gene>
<keyword evidence="2" id="KW-0479">Metal-binding</keyword>
<dbReference type="InterPro" id="IPR018833">
    <property type="entry name" value="Rv2993c-like_N"/>
</dbReference>
<dbReference type="InterPro" id="IPR011234">
    <property type="entry name" value="Fumarylacetoacetase-like_C"/>
</dbReference>
<proteinExistence type="inferred from homology"/>
<dbReference type="PANTHER" id="PTHR42796">
    <property type="entry name" value="FUMARYLACETOACETATE HYDROLASE DOMAIN-CONTAINING PROTEIN 2A-RELATED"/>
    <property type="match status" value="1"/>
</dbReference>
<dbReference type="GO" id="GO:0046872">
    <property type="term" value="F:metal ion binding"/>
    <property type="evidence" value="ECO:0007669"/>
    <property type="project" value="UniProtKB-KW"/>
</dbReference>
<dbReference type="InterPro" id="IPR051121">
    <property type="entry name" value="FAH"/>
</dbReference>
<evidence type="ECO:0000256" key="2">
    <source>
        <dbReference type="ARBA" id="ARBA00022723"/>
    </source>
</evidence>
<dbReference type="KEGG" id="cpoy:GP475_05205"/>
<dbReference type="Gene3D" id="3.90.850.10">
    <property type="entry name" value="Fumarylacetoacetase-like, C-terminal domain"/>
    <property type="match status" value="1"/>
</dbReference>
<dbReference type="PANTHER" id="PTHR42796:SF4">
    <property type="entry name" value="FUMARYLACETOACETATE HYDROLASE DOMAIN-CONTAINING PROTEIN 2A"/>
    <property type="match status" value="1"/>
</dbReference>
<sequence length="268" mass="29206">MRFGRIATPETMCFCVIEGEGEDYAQLTAKEIEGTPFTEPQFTGREWPLSQVRLLAPMLPSKVVAIGRNYADHVAEVFKKSAESLPPTLFIKPPTAVIGPGQPIRIPDFATNVEFEGELALIIGRPCKNIKADDWRQVVRGYTIVNDVSSRDLQFSDGQWARAKGIDTFCPLGPWIETDLDAIDVTNLPIKARLTHEGHTAVKQDSNSNQMIMSIGEIIEFITASMTLLPGDVICTGSPAGTEEMVPGDSIEIDIPGIGKLANPVARA</sequence>
<dbReference type="Pfam" id="PF10370">
    <property type="entry name" value="Rv2993c-like_N"/>
    <property type="match status" value="1"/>
</dbReference>